<name>A0AAV3XZV8_9GAST</name>
<organism evidence="1 2">
    <name type="scientific">Plakobranchus ocellatus</name>
    <dbReference type="NCBI Taxonomy" id="259542"/>
    <lineage>
        <taxon>Eukaryota</taxon>
        <taxon>Metazoa</taxon>
        <taxon>Spiralia</taxon>
        <taxon>Lophotrochozoa</taxon>
        <taxon>Mollusca</taxon>
        <taxon>Gastropoda</taxon>
        <taxon>Heterobranchia</taxon>
        <taxon>Euthyneura</taxon>
        <taxon>Panpulmonata</taxon>
        <taxon>Sacoglossa</taxon>
        <taxon>Placobranchoidea</taxon>
        <taxon>Plakobranchidae</taxon>
        <taxon>Plakobranchus</taxon>
    </lineage>
</organism>
<protein>
    <submittedName>
        <fullName evidence="1">Gastric intrinsic factor-like protein 2</fullName>
    </submittedName>
</protein>
<proteinExistence type="predicted"/>
<gene>
    <name evidence="1" type="ORF">PoB_000700100</name>
</gene>
<dbReference type="EMBL" id="BLXT01000825">
    <property type="protein sequence ID" value="GFN80495.1"/>
    <property type="molecule type" value="Genomic_DNA"/>
</dbReference>
<dbReference type="AlphaFoldDB" id="A0AAV3XZV8"/>
<keyword evidence="2" id="KW-1185">Reference proteome</keyword>
<comment type="caution">
    <text evidence="1">The sequence shown here is derived from an EMBL/GenBank/DDBJ whole genome shotgun (WGS) entry which is preliminary data.</text>
</comment>
<sequence length="140" mass="15923">MDDPKEDNAGAENPTGDDRSFIDMAIVVKNKFQEPFFEYKHTLTKWPQRILLHALEDCAKEDKHFRFSAAYWGDLGYGITAINKLWPPAEKTYWHISSSLTGSLRFGVSTFIPQNKEVITFNLQSYTNPEDCVASSGQAK</sequence>
<evidence type="ECO:0000313" key="1">
    <source>
        <dbReference type="EMBL" id="GFN80495.1"/>
    </source>
</evidence>
<dbReference type="Proteomes" id="UP000735302">
    <property type="component" value="Unassembled WGS sequence"/>
</dbReference>
<accession>A0AAV3XZV8</accession>
<dbReference type="Gene3D" id="2.170.130.30">
    <property type="match status" value="1"/>
</dbReference>
<reference evidence="1 2" key="1">
    <citation type="journal article" date="2021" name="Elife">
        <title>Chloroplast acquisition without the gene transfer in kleptoplastic sea slugs, Plakobranchus ocellatus.</title>
        <authorList>
            <person name="Maeda T."/>
            <person name="Takahashi S."/>
            <person name="Yoshida T."/>
            <person name="Shimamura S."/>
            <person name="Takaki Y."/>
            <person name="Nagai Y."/>
            <person name="Toyoda A."/>
            <person name="Suzuki Y."/>
            <person name="Arimoto A."/>
            <person name="Ishii H."/>
            <person name="Satoh N."/>
            <person name="Nishiyama T."/>
            <person name="Hasebe M."/>
            <person name="Maruyama T."/>
            <person name="Minagawa J."/>
            <person name="Obokata J."/>
            <person name="Shigenobu S."/>
        </authorList>
    </citation>
    <scope>NUCLEOTIDE SEQUENCE [LARGE SCALE GENOMIC DNA]</scope>
</reference>
<evidence type="ECO:0000313" key="2">
    <source>
        <dbReference type="Proteomes" id="UP000735302"/>
    </source>
</evidence>